<feature type="repeat" description="Solcar" evidence="5">
    <location>
        <begin position="23"/>
        <end position="106"/>
    </location>
</feature>
<dbReference type="InterPro" id="IPR023395">
    <property type="entry name" value="MCP_dom_sf"/>
</dbReference>
<keyword evidence="2 5" id="KW-0812">Transmembrane</keyword>
<sequence length="306" mass="33377">MNKTNPSAGAVPEVSTQKKQANLSWRNLAIGAFIQIAEVSSLGQPFEVVKTHMAANRQDSMRTAISKTYQRGGLRGFYQGLIPWAWIEAGTKGAVLLYTSSEIEAVVVSMGGNTIVGGLMGGMLGGIAQAYTTMGFCTFMKTVEVTRAKQVGAGVVPKSTYQVAYEVFQKEGIRGLNRGVSAVAIRQMTNWGSRFGIARVTEAIMKGNDKTRKLSNGERILASVIGGSLSCWNQPIEVIRVEMQSQLKSLDRPEKMNVWTCAKYIYSKNGFKGFYRGVIPRIGLSTYLTTCMVFGGDTLKAYFAKK</sequence>
<proteinExistence type="inferred from homology"/>
<dbReference type="STRING" id="133381.A0A2T9ZG33"/>
<dbReference type="InterPro" id="IPR053017">
    <property type="entry name" value="Mito_Cit/Oxoglu_Carrier"/>
</dbReference>
<comment type="similarity">
    <text evidence="6">Belongs to the mitochondrial carrier (TC 2.A.29) family.</text>
</comment>
<comment type="caution">
    <text evidence="7">The sequence shown here is derived from an EMBL/GenBank/DDBJ whole genome shotgun (WGS) entry which is preliminary data.</text>
</comment>
<dbReference type="Gene3D" id="1.50.40.10">
    <property type="entry name" value="Mitochondrial carrier domain"/>
    <property type="match status" value="2"/>
</dbReference>
<dbReference type="GO" id="GO:0015742">
    <property type="term" value="P:alpha-ketoglutarate transport"/>
    <property type="evidence" value="ECO:0007669"/>
    <property type="project" value="TreeGrafter"/>
</dbReference>
<dbReference type="PROSITE" id="PS50920">
    <property type="entry name" value="SOLCAR"/>
    <property type="match status" value="3"/>
</dbReference>
<evidence type="ECO:0000256" key="3">
    <source>
        <dbReference type="ARBA" id="ARBA00022989"/>
    </source>
</evidence>
<keyword evidence="6" id="KW-0813">Transport</keyword>
<feature type="repeat" description="Solcar" evidence="5">
    <location>
        <begin position="116"/>
        <end position="204"/>
    </location>
</feature>
<comment type="subcellular location">
    <subcellularLocation>
        <location evidence="1">Membrane</location>
        <topology evidence="1">Multi-pass membrane protein</topology>
    </subcellularLocation>
</comment>
<dbReference type="GO" id="GO:0005739">
    <property type="term" value="C:mitochondrion"/>
    <property type="evidence" value="ECO:0007669"/>
    <property type="project" value="TreeGrafter"/>
</dbReference>
<protein>
    <recommendedName>
        <fullName evidence="9">Mitochondrial carrier</fullName>
    </recommendedName>
</protein>
<evidence type="ECO:0000256" key="6">
    <source>
        <dbReference type="RuleBase" id="RU000488"/>
    </source>
</evidence>
<dbReference type="PANTHER" id="PTHR46982">
    <property type="entry name" value="CITRATE/OXOGLUTARATE CARRIER PROTEIN"/>
    <property type="match status" value="1"/>
</dbReference>
<dbReference type="EMBL" id="MBFS01000220">
    <property type="protein sequence ID" value="PVV03540.1"/>
    <property type="molecule type" value="Genomic_DNA"/>
</dbReference>
<dbReference type="InterPro" id="IPR018108">
    <property type="entry name" value="MCP_transmembrane"/>
</dbReference>
<evidence type="ECO:0000256" key="5">
    <source>
        <dbReference type="PROSITE-ProRule" id="PRU00282"/>
    </source>
</evidence>
<accession>A0A2T9ZG33</accession>
<dbReference type="PANTHER" id="PTHR46982:SF1">
    <property type="entry name" value="CITRATE_OXOGLUTARATE CARRIER PROTEIN"/>
    <property type="match status" value="1"/>
</dbReference>
<dbReference type="GO" id="GO:0006843">
    <property type="term" value="P:mitochondrial citrate transmembrane transport"/>
    <property type="evidence" value="ECO:0007669"/>
    <property type="project" value="TreeGrafter"/>
</dbReference>
<dbReference type="GO" id="GO:0005371">
    <property type="term" value="F:tricarboxylate secondary active transmembrane transporter activity"/>
    <property type="evidence" value="ECO:0007669"/>
    <property type="project" value="TreeGrafter"/>
</dbReference>
<name>A0A2T9ZG33_9FUNG</name>
<evidence type="ECO:0000313" key="8">
    <source>
        <dbReference type="Proteomes" id="UP000245609"/>
    </source>
</evidence>
<organism evidence="7 8">
    <name type="scientific">Smittium megazygosporum</name>
    <dbReference type="NCBI Taxonomy" id="133381"/>
    <lineage>
        <taxon>Eukaryota</taxon>
        <taxon>Fungi</taxon>
        <taxon>Fungi incertae sedis</taxon>
        <taxon>Zoopagomycota</taxon>
        <taxon>Kickxellomycotina</taxon>
        <taxon>Harpellomycetes</taxon>
        <taxon>Harpellales</taxon>
        <taxon>Legeriomycetaceae</taxon>
        <taxon>Smittium</taxon>
    </lineage>
</organism>
<evidence type="ECO:0000256" key="4">
    <source>
        <dbReference type="ARBA" id="ARBA00023136"/>
    </source>
</evidence>
<gene>
    <name evidence="7" type="ORF">BB560_001974</name>
</gene>
<keyword evidence="4 5" id="KW-0472">Membrane</keyword>
<evidence type="ECO:0000256" key="1">
    <source>
        <dbReference type="ARBA" id="ARBA00004141"/>
    </source>
</evidence>
<dbReference type="SUPFAM" id="SSF103506">
    <property type="entry name" value="Mitochondrial carrier"/>
    <property type="match status" value="1"/>
</dbReference>
<dbReference type="FunFam" id="1.50.40.10:FF:000078">
    <property type="entry name" value="Mitochondrial DNA replication protein YHM2"/>
    <property type="match status" value="1"/>
</dbReference>
<reference evidence="7 8" key="1">
    <citation type="journal article" date="2018" name="MBio">
        <title>Comparative Genomics Reveals the Core Gene Toolbox for the Fungus-Insect Symbiosis.</title>
        <authorList>
            <person name="Wang Y."/>
            <person name="Stata M."/>
            <person name="Wang W."/>
            <person name="Stajich J.E."/>
            <person name="White M.M."/>
            <person name="Moncalvo J.M."/>
        </authorList>
    </citation>
    <scope>NUCLEOTIDE SEQUENCE [LARGE SCALE GENOMIC DNA]</scope>
    <source>
        <strain evidence="7 8">SC-DP-2</strain>
    </source>
</reference>
<dbReference type="Pfam" id="PF00153">
    <property type="entry name" value="Mito_carr"/>
    <property type="match status" value="3"/>
</dbReference>
<evidence type="ECO:0000256" key="2">
    <source>
        <dbReference type="ARBA" id="ARBA00022692"/>
    </source>
</evidence>
<dbReference type="OrthoDB" id="10253709at2759"/>
<dbReference type="Proteomes" id="UP000245609">
    <property type="component" value="Unassembled WGS sequence"/>
</dbReference>
<dbReference type="GO" id="GO:0016020">
    <property type="term" value="C:membrane"/>
    <property type="evidence" value="ECO:0007669"/>
    <property type="project" value="UniProtKB-SubCell"/>
</dbReference>
<keyword evidence="8" id="KW-1185">Reference proteome</keyword>
<dbReference type="AlphaFoldDB" id="A0A2T9ZG33"/>
<evidence type="ECO:0008006" key="9">
    <source>
        <dbReference type="Google" id="ProtNLM"/>
    </source>
</evidence>
<feature type="repeat" description="Solcar" evidence="5">
    <location>
        <begin position="218"/>
        <end position="302"/>
    </location>
</feature>
<keyword evidence="3" id="KW-1133">Transmembrane helix</keyword>
<evidence type="ECO:0000313" key="7">
    <source>
        <dbReference type="EMBL" id="PVV03540.1"/>
    </source>
</evidence>